<sequence length="459" mass="50357">MAEKQKHLARKMAARHVQMISLGGVIGTGLFLSSGYTIHEAGPLGTVIAYAVGALIVYAVMLCLGELSVAMPYTGAFHLFATKYINAPAGFTVAVLYWLTWTIALGSEFTAAGLIMQHWFPQVPVWIWSLALIIIITLSNLYSVKIFAESEFWFAAVKVIAIIAFIILGALAIVGIIPVHGLHHAPGFTNFYQHGLFPNGFGGVFTTMLTVNFAFSGTELIAITAGEVKEPEKTIPQAIHTTLWRLIIFFVGSMIVMACLIPYQKAGVTQSPFVYVFNRLGVPYAGDLMNFVVLTAIVSAANSGLYASTRMLWSLANEGTLPAKLAKTNQRGIPVLALLLSMLGGILALLSSVIAADTVYLVLVSVSGLAVVFVWMAIALAQLNFRKQWLAEGHQVSELKFKTPWYPVVPWFAFITSTLSCLLIWFDPAQRVALYYTIPFVLICYFGYQWYDHYSKAKN</sequence>
<comment type="caution">
    <text evidence="9">The sequence shown here is derived from an EMBL/GenBank/DDBJ whole genome shotgun (WGS) entry which is preliminary data.</text>
</comment>
<evidence type="ECO:0000313" key="9">
    <source>
        <dbReference type="EMBL" id="MBM6754548.1"/>
    </source>
</evidence>
<evidence type="ECO:0000256" key="5">
    <source>
        <dbReference type="ARBA" id="ARBA00022989"/>
    </source>
</evidence>
<keyword evidence="6 7" id="KW-0472">Membrane</keyword>
<evidence type="ECO:0000256" key="3">
    <source>
        <dbReference type="ARBA" id="ARBA00022692"/>
    </source>
</evidence>
<feature type="transmembrane region" description="Helical" evidence="7">
    <location>
        <begin position="288"/>
        <end position="307"/>
    </location>
</feature>
<feature type="transmembrane region" description="Helical" evidence="7">
    <location>
        <begin position="44"/>
        <end position="64"/>
    </location>
</feature>
<dbReference type="Proteomes" id="UP000776629">
    <property type="component" value="Unassembled WGS sequence"/>
</dbReference>
<reference evidence="9 10" key="1">
    <citation type="journal article" date="2021" name="Sci. Rep.">
        <title>The distribution of antibiotic resistance genes in chicken gut microbiota commensals.</title>
        <authorList>
            <person name="Juricova H."/>
            <person name="Matiasovicova J."/>
            <person name="Kubasova T."/>
            <person name="Cejkova D."/>
            <person name="Rychlik I."/>
        </authorList>
    </citation>
    <scope>NUCLEOTIDE SEQUENCE [LARGE SCALE GENOMIC DNA]</scope>
    <source>
        <strain evidence="9 10">An810</strain>
    </source>
</reference>
<feature type="transmembrane region" description="Helical" evidence="7">
    <location>
        <begin position="156"/>
        <end position="180"/>
    </location>
</feature>
<feature type="transmembrane region" description="Helical" evidence="7">
    <location>
        <begin position="125"/>
        <end position="144"/>
    </location>
</feature>
<dbReference type="Gene3D" id="1.20.1740.10">
    <property type="entry name" value="Amino acid/polyamine transporter I"/>
    <property type="match status" value="1"/>
</dbReference>
<feature type="transmembrane region" description="Helical" evidence="7">
    <location>
        <begin position="333"/>
        <end position="354"/>
    </location>
</feature>
<evidence type="ECO:0000256" key="7">
    <source>
        <dbReference type="SAM" id="Phobius"/>
    </source>
</evidence>
<dbReference type="RefSeq" id="WP_204776825.1">
    <property type="nucleotide sequence ID" value="NZ_JACJJQ010000035.1"/>
</dbReference>
<dbReference type="EMBL" id="JACJJQ010000035">
    <property type="protein sequence ID" value="MBM6754548.1"/>
    <property type="molecule type" value="Genomic_DNA"/>
</dbReference>
<proteinExistence type="predicted"/>
<feature type="domain" description="Amino acid permease/ SLC12A" evidence="8">
    <location>
        <begin position="16"/>
        <end position="456"/>
    </location>
</feature>
<evidence type="ECO:0000256" key="4">
    <source>
        <dbReference type="ARBA" id="ARBA00022970"/>
    </source>
</evidence>
<dbReference type="PANTHER" id="PTHR43495">
    <property type="entry name" value="GABA PERMEASE"/>
    <property type="match status" value="1"/>
</dbReference>
<feature type="transmembrane region" description="Helical" evidence="7">
    <location>
        <begin position="84"/>
        <end position="105"/>
    </location>
</feature>
<protein>
    <submittedName>
        <fullName evidence="9">Amino acid permease</fullName>
    </submittedName>
</protein>
<evidence type="ECO:0000259" key="8">
    <source>
        <dbReference type="Pfam" id="PF00324"/>
    </source>
</evidence>
<dbReference type="PANTHER" id="PTHR43495:SF5">
    <property type="entry name" value="GAMMA-AMINOBUTYRIC ACID PERMEASE"/>
    <property type="match status" value="1"/>
</dbReference>
<keyword evidence="10" id="KW-1185">Reference proteome</keyword>
<gene>
    <name evidence="9" type="ORF">H5993_07235</name>
</gene>
<feature type="transmembrane region" description="Helical" evidence="7">
    <location>
        <begin position="432"/>
        <end position="451"/>
    </location>
</feature>
<dbReference type="PIRSF" id="PIRSF006060">
    <property type="entry name" value="AA_transporter"/>
    <property type="match status" value="1"/>
</dbReference>
<feature type="transmembrane region" description="Helical" evidence="7">
    <location>
        <begin position="404"/>
        <end position="426"/>
    </location>
</feature>
<comment type="subcellular location">
    <subcellularLocation>
        <location evidence="1">Membrane</location>
        <topology evidence="1">Multi-pass membrane protein</topology>
    </subcellularLocation>
</comment>
<evidence type="ECO:0000256" key="1">
    <source>
        <dbReference type="ARBA" id="ARBA00004141"/>
    </source>
</evidence>
<dbReference type="Pfam" id="PF00324">
    <property type="entry name" value="AA_permease"/>
    <property type="match status" value="1"/>
</dbReference>
<feature type="transmembrane region" description="Helical" evidence="7">
    <location>
        <begin position="243"/>
        <end position="263"/>
    </location>
</feature>
<keyword evidence="4" id="KW-0029">Amino-acid transport</keyword>
<accession>A0ABS2EQ47</accession>
<name>A0ABS2EQ47_9LACO</name>
<keyword evidence="5 7" id="KW-1133">Transmembrane helix</keyword>
<dbReference type="PROSITE" id="PS00218">
    <property type="entry name" value="AMINO_ACID_PERMEASE_1"/>
    <property type="match status" value="1"/>
</dbReference>
<evidence type="ECO:0000313" key="10">
    <source>
        <dbReference type="Proteomes" id="UP000776629"/>
    </source>
</evidence>
<keyword evidence="3 7" id="KW-0812">Transmembrane</keyword>
<organism evidence="9 10">
    <name type="scientific">Limosilactobacillus alvi</name>
    <dbReference type="NCBI Taxonomy" id="990412"/>
    <lineage>
        <taxon>Bacteria</taxon>
        <taxon>Bacillati</taxon>
        <taxon>Bacillota</taxon>
        <taxon>Bacilli</taxon>
        <taxon>Lactobacillales</taxon>
        <taxon>Lactobacillaceae</taxon>
        <taxon>Limosilactobacillus</taxon>
    </lineage>
</organism>
<evidence type="ECO:0000256" key="2">
    <source>
        <dbReference type="ARBA" id="ARBA00022448"/>
    </source>
</evidence>
<dbReference type="InterPro" id="IPR004841">
    <property type="entry name" value="AA-permease/SLC12A_dom"/>
</dbReference>
<dbReference type="InterPro" id="IPR004840">
    <property type="entry name" value="Amino_acid_permease_CS"/>
</dbReference>
<feature type="transmembrane region" description="Helical" evidence="7">
    <location>
        <begin position="200"/>
        <end position="222"/>
    </location>
</feature>
<keyword evidence="2" id="KW-0813">Transport</keyword>
<evidence type="ECO:0000256" key="6">
    <source>
        <dbReference type="ARBA" id="ARBA00023136"/>
    </source>
</evidence>
<feature type="transmembrane region" description="Helical" evidence="7">
    <location>
        <begin position="20"/>
        <end position="38"/>
    </location>
</feature>
<feature type="transmembrane region" description="Helical" evidence="7">
    <location>
        <begin position="360"/>
        <end position="383"/>
    </location>
</feature>